<evidence type="ECO:0000259" key="1">
    <source>
        <dbReference type="Pfam" id="PF13307"/>
    </source>
</evidence>
<reference evidence="2" key="1">
    <citation type="submission" date="2020-03" db="EMBL/GenBank/DDBJ databases">
        <title>Castanea mollissima Vanexum genome sequencing.</title>
        <authorList>
            <person name="Staton M."/>
        </authorList>
    </citation>
    <scope>NUCLEOTIDE SEQUENCE</scope>
    <source>
        <tissue evidence="2">Leaf</tissue>
    </source>
</reference>
<dbReference type="GO" id="GO:0003678">
    <property type="term" value="F:DNA helicase activity"/>
    <property type="evidence" value="ECO:0007669"/>
    <property type="project" value="TreeGrafter"/>
</dbReference>
<dbReference type="InterPro" id="IPR006555">
    <property type="entry name" value="ATP-dep_Helicase_C"/>
</dbReference>
<dbReference type="GO" id="GO:0005634">
    <property type="term" value="C:nucleus"/>
    <property type="evidence" value="ECO:0007669"/>
    <property type="project" value="TreeGrafter"/>
</dbReference>
<keyword evidence="3" id="KW-1185">Reference proteome</keyword>
<accession>A0A8J4RBB9</accession>
<comment type="caution">
    <text evidence="2">The sequence shown here is derived from an EMBL/GenBank/DDBJ whole genome shotgun (WGS) entry which is preliminary data.</text>
</comment>
<dbReference type="GO" id="GO:0010569">
    <property type="term" value="P:regulation of double-strand break repair via homologous recombination"/>
    <property type="evidence" value="ECO:0007669"/>
    <property type="project" value="TreeGrafter"/>
</dbReference>
<gene>
    <name evidence="2" type="ORF">CMV_008868</name>
</gene>
<dbReference type="Gene3D" id="3.40.50.300">
    <property type="entry name" value="P-loop containing nucleotide triphosphate hydrolases"/>
    <property type="match status" value="1"/>
</dbReference>
<dbReference type="AlphaFoldDB" id="A0A8J4RBB9"/>
<dbReference type="GO" id="GO:0045910">
    <property type="term" value="P:negative regulation of DNA recombination"/>
    <property type="evidence" value="ECO:0007669"/>
    <property type="project" value="TreeGrafter"/>
</dbReference>
<dbReference type="GO" id="GO:0005524">
    <property type="term" value="F:ATP binding"/>
    <property type="evidence" value="ECO:0007669"/>
    <property type="project" value="InterPro"/>
</dbReference>
<dbReference type="Pfam" id="PF13307">
    <property type="entry name" value="Helicase_C_2"/>
    <property type="match status" value="1"/>
</dbReference>
<proteinExistence type="predicted"/>
<protein>
    <recommendedName>
        <fullName evidence="1">ATP-dependent helicase C-terminal domain-containing protein</fullName>
    </recommendedName>
</protein>
<evidence type="ECO:0000313" key="2">
    <source>
        <dbReference type="EMBL" id="KAF3967095.1"/>
    </source>
</evidence>
<dbReference type="InterPro" id="IPR027417">
    <property type="entry name" value="P-loop_NTPase"/>
</dbReference>
<dbReference type="GO" id="GO:0003676">
    <property type="term" value="F:nucleic acid binding"/>
    <property type="evidence" value="ECO:0007669"/>
    <property type="project" value="InterPro"/>
</dbReference>
<dbReference type="EMBL" id="JRKL02000948">
    <property type="protein sequence ID" value="KAF3967095.1"/>
    <property type="molecule type" value="Genomic_DNA"/>
</dbReference>
<dbReference type="GO" id="GO:0090657">
    <property type="term" value="P:telomeric loop disassembly"/>
    <property type="evidence" value="ECO:0007669"/>
    <property type="project" value="TreeGrafter"/>
</dbReference>
<dbReference type="PANTHER" id="PTHR11472">
    <property type="entry name" value="DNA REPAIR DEAD HELICASE RAD3/XP-D SUBFAMILY MEMBER"/>
    <property type="match status" value="1"/>
</dbReference>
<dbReference type="GO" id="GO:0016818">
    <property type="term" value="F:hydrolase activity, acting on acid anhydrides, in phosphorus-containing anhydrides"/>
    <property type="evidence" value="ECO:0007669"/>
    <property type="project" value="InterPro"/>
</dbReference>
<evidence type="ECO:0000313" key="3">
    <source>
        <dbReference type="Proteomes" id="UP000737018"/>
    </source>
</evidence>
<dbReference type="GO" id="GO:0070182">
    <property type="term" value="F:DNA polymerase binding"/>
    <property type="evidence" value="ECO:0007669"/>
    <property type="project" value="TreeGrafter"/>
</dbReference>
<dbReference type="OrthoDB" id="1741193at2759"/>
<feature type="domain" description="ATP-dependent helicase C-terminal" evidence="1">
    <location>
        <begin position="61"/>
        <end position="97"/>
    </location>
</feature>
<organism evidence="2 3">
    <name type="scientific">Castanea mollissima</name>
    <name type="common">Chinese chestnut</name>
    <dbReference type="NCBI Taxonomy" id="60419"/>
    <lineage>
        <taxon>Eukaryota</taxon>
        <taxon>Viridiplantae</taxon>
        <taxon>Streptophyta</taxon>
        <taxon>Embryophyta</taxon>
        <taxon>Tracheophyta</taxon>
        <taxon>Spermatophyta</taxon>
        <taxon>Magnoliopsida</taxon>
        <taxon>eudicotyledons</taxon>
        <taxon>Gunneridae</taxon>
        <taxon>Pentapetalae</taxon>
        <taxon>rosids</taxon>
        <taxon>fabids</taxon>
        <taxon>Fagales</taxon>
        <taxon>Fagaceae</taxon>
        <taxon>Castanea</taxon>
    </lineage>
</organism>
<dbReference type="Proteomes" id="UP000737018">
    <property type="component" value="Unassembled WGS sequence"/>
</dbReference>
<dbReference type="InterPro" id="IPR045028">
    <property type="entry name" value="DinG/Rad3-like"/>
</dbReference>
<dbReference type="GO" id="GO:1904430">
    <property type="term" value="P:negative regulation of t-circle formation"/>
    <property type="evidence" value="ECO:0007669"/>
    <property type="project" value="TreeGrafter"/>
</dbReference>
<dbReference type="PANTHER" id="PTHR11472:SF34">
    <property type="entry name" value="REGULATOR OF TELOMERE ELONGATION HELICASE 1"/>
    <property type="match status" value="1"/>
</dbReference>
<name>A0A8J4RBB9_9ROSI</name>
<sequence length="166" mass="19275">MLRRFYCCFTLCCDPTCDLRFAPASIADRDCRSHLLHYNQVQVLPPIMTTWVVFSTSNVITGEDWYNQQASRAVNQAVGRIIHHPYDYRAVIFCDERDFFPWFCHFGLLSCIDNPKYHFGYSLTSSFYIDPVFWDGGARGSTHLRMRAFYTRCSHNCGFAPSPLDV</sequence>